<gene>
    <name evidence="3" type="ORF">E2C01_098077</name>
</gene>
<evidence type="ECO:0000256" key="1">
    <source>
        <dbReference type="SAM" id="Coils"/>
    </source>
</evidence>
<feature type="region of interest" description="Disordered" evidence="2">
    <location>
        <begin position="80"/>
        <end position="104"/>
    </location>
</feature>
<proteinExistence type="predicted"/>
<sequence>MHKELQALKEMVAVMFEKQDQLITENLELRERCLNFESTVKMNHEMKKTLEEIKEKNSALKGKCMNYETALQGLQERLDSSLETGKQMSEGKLDEFKRNEKKKK</sequence>
<feature type="compositionally biased region" description="Basic and acidic residues" evidence="2">
    <location>
        <begin position="89"/>
        <end position="98"/>
    </location>
</feature>
<evidence type="ECO:0000313" key="3">
    <source>
        <dbReference type="EMBL" id="MPD02490.1"/>
    </source>
</evidence>
<evidence type="ECO:0000313" key="4">
    <source>
        <dbReference type="Proteomes" id="UP000324222"/>
    </source>
</evidence>
<feature type="coiled-coil region" evidence="1">
    <location>
        <begin position="43"/>
        <end position="77"/>
    </location>
</feature>
<dbReference type="AlphaFoldDB" id="A0A5B7K657"/>
<dbReference type="Proteomes" id="UP000324222">
    <property type="component" value="Unassembled WGS sequence"/>
</dbReference>
<keyword evidence="1" id="KW-0175">Coiled coil</keyword>
<organism evidence="3 4">
    <name type="scientific">Portunus trituberculatus</name>
    <name type="common">Swimming crab</name>
    <name type="synonym">Neptunus trituberculatus</name>
    <dbReference type="NCBI Taxonomy" id="210409"/>
    <lineage>
        <taxon>Eukaryota</taxon>
        <taxon>Metazoa</taxon>
        <taxon>Ecdysozoa</taxon>
        <taxon>Arthropoda</taxon>
        <taxon>Crustacea</taxon>
        <taxon>Multicrustacea</taxon>
        <taxon>Malacostraca</taxon>
        <taxon>Eumalacostraca</taxon>
        <taxon>Eucarida</taxon>
        <taxon>Decapoda</taxon>
        <taxon>Pleocyemata</taxon>
        <taxon>Brachyura</taxon>
        <taxon>Eubrachyura</taxon>
        <taxon>Portunoidea</taxon>
        <taxon>Portunidae</taxon>
        <taxon>Portuninae</taxon>
        <taxon>Portunus</taxon>
    </lineage>
</organism>
<evidence type="ECO:0000256" key="2">
    <source>
        <dbReference type="SAM" id="MobiDB-lite"/>
    </source>
</evidence>
<comment type="caution">
    <text evidence="3">The sequence shown here is derived from an EMBL/GenBank/DDBJ whole genome shotgun (WGS) entry which is preliminary data.</text>
</comment>
<protein>
    <submittedName>
        <fullName evidence="3">Uncharacterized protein</fullName>
    </submittedName>
</protein>
<reference evidence="3 4" key="1">
    <citation type="submission" date="2019-05" db="EMBL/GenBank/DDBJ databases">
        <title>Another draft genome of Portunus trituberculatus and its Hox gene families provides insights of decapod evolution.</title>
        <authorList>
            <person name="Jeong J.-H."/>
            <person name="Song I."/>
            <person name="Kim S."/>
            <person name="Choi T."/>
            <person name="Kim D."/>
            <person name="Ryu S."/>
            <person name="Kim W."/>
        </authorList>
    </citation>
    <scope>NUCLEOTIDE SEQUENCE [LARGE SCALE GENOMIC DNA]</scope>
    <source>
        <tissue evidence="3">Muscle</tissue>
    </source>
</reference>
<name>A0A5B7K657_PORTR</name>
<accession>A0A5B7K657</accession>
<dbReference type="EMBL" id="VSRR010131646">
    <property type="protein sequence ID" value="MPD02490.1"/>
    <property type="molecule type" value="Genomic_DNA"/>
</dbReference>
<keyword evidence="4" id="KW-1185">Reference proteome</keyword>